<gene>
    <name evidence="1" type="ORF">E2A64_10970</name>
</gene>
<dbReference type="AlphaFoldDB" id="A0A4R5PKK7"/>
<evidence type="ECO:0000313" key="2">
    <source>
        <dbReference type="Proteomes" id="UP000295131"/>
    </source>
</evidence>
<evidence type="ECO:0000313" key="1">
    <source>
        <dbReference type="EMBL" id="TDH35838.1"/>
    </source>
</evidence>
<protein>
    <submittedName>
        <fullName evidence="1">Uncharacterized protein</fullName>
    </submittedName>
</protein>
<comment type="caution">
    <text evidence="1">The sequence shown here is derived from an EMBL/GenBank/DDBJ whole genome shotgun (WGS) entry which is preliminary data.</text>
</comment>
<sequence>MQTAGLPAVRSIAIKPLFSKDFLKSRRSFASENIAANLIPGRNPSTFDARENRQKRLDFHI</sequence>
<name>A0A4R5PKK7_9HYPH</name>
<keyword evidence="2" id="KW-1185">Reference proteome</keyword>
<proteinExistence type="predicted"/>
<dbReference type="Proteomes" id="UP000295131">
    <property type="component" value="Unassembled WGS sequence"/>
</dbReference>
<organism evidence="1 2">
    <name type="scientific">Pseudohoeflea suaedae</name>
    <dbReference type="NCBI Taxonomy" id="877384"/>
    <lineage>
        <taxon>Bacteria</taxon>
        <taxon>Pseudomonadati</taxon>
        <taxon>Pseudomonadota</taxon>
        <taxon>Alphaproteobacteria</taxon>
        <taxon>Hyphomicrobiales</taxon>
        <taxon>Rhizobiaceae</taxon>
        <taxon>Pseudohoeflea</taxon>
    </lineage>
</organism>
<accession>A0A4R5PKK7</accession>
<reference evidence="1 2" key="1">
    <citation type="journal article" date="2013" name="Int. J. Syst. Evol. Microbiol.">
        <title>Hoeflea suaedae sp. nov., an endophytic bacterium isolated from the root of the halophyte Suaeda maritima.</title>
        <authorList>
            <person name="Chung E.J."/>
            <person name="Park J.A."/>
            <person name="Pramanik P."/>
            <person name="Bibi F."/>
            <person name="Jeon C.O."/>
            <person name="Chung Y.R."/>
        </authorList>
    </citation>
    <scope>NUCLEOTIDE SEQUENCE [LARGE SCALE GENOMIC DNA]</scope>
    <source>
        <strain evidence="1 2">YC6898</strain>
    </source>
</reference>
<dbReference type="EMBL" id="SMSI01000002">
    <property type="protein sequence ID" value="TDH35838.1"/>
    <property type="molecule type" value="Genomic_DNA"/>
</dbReference>
<dbReference type="RefSeq" id="WP_133284538.1">
    <property type="nucleotide sequence ID" value="NZ_SMSI01000002.1"/>
</dbReference>